<organism evidence="1 2">
    <name type="scientific">Halteria grandinella</name>
    <dbReference type="NCBI Taxonomy" id="5974"/>
    <lineage>
        <taxon>Eukaryota</taxon>
        <taxon>Sar</taxon>
        <taxon>Alveolata</taxon>
        <taxon>Ciliophora</taxon>
        <taxon>Intramacronucleata</taxon>
        <taxon>Spirotrichea</taxon>
        <taxon>Stichotrichia</taxon>
        <taxon>Sporadotrichida</taxon>
        <taxon>Halteriidae</taxon>
        <taxon>Halteria</taxon>
    </lineage>
</organism>
<accession>A0A8J8NB83</accession>
<keyword evidence="2" id="KW-1185">Reference proteome</keyword>
<evidence type="ECO:0000313" key="1">
    <source>
        <dbReference type="EMBL" id="TNV71474.1"/>
    </source>
</evidence>
<protein>
    <submittedName>
        <fullName evidence="1">Uncharacterized protein</fullName>
    </submittedName>
</protein>
<sequence length="78" mass="9451">MRRKRPGVKCHLEILANRCIDKWLRCRELSYLKRWTWKMMQLTGLSRSIVCTHYSICSQRTLKSQCYMILLVNKLSHH</sequence>
<dbReference type="Proteomes" id="UP000785679">
    <property type="component" value="Unassembled WGS sequence"/>
</dbReference>
<name>A0A8J8NB83_HALGN</name>
<gene>
    <name evidence="1" type="ORF">FGO68_gene8240</name>
</gene>
<reference evidence="1" key="1">
    <citation type="submission" date="2019-06" db="EMBL/GenBank/DDBJ databases">
        <authorList>
            <person name="Zheng W."/>
        </authorList>
    </citation>
    <scope>NUCLEOTIDE SEQUENCE</scope>
    <source>
        <strain evidence="1">QDHG01</strain>
    </source>
</reference>
<dbReference type="EMBL" id="RRYP01029782">
    <property type="protein sequence ID" value="TNV71474.1"/>
    <property type="molecule type" value="Genomic_DNA"/>
</dbReference>
<comment type="caution">
    <text evidence="1">The sequence shown here is derived from an EMBL/GenBank/DDBJ whole genome shotgun (WGS) entry which is preliminary data.</text>
</comment>
<evidence type="ECO:0000313" key="2">
    <source>
        <dbReference type="Proteomes" id="UP000785679"/>
    </source>
</evidence>
<proteinExistence type="predicted"/>
<dbReference type="AlphaFoldDB" id="A0A8J8NB83"/>